<dbReference type="Proteomes" id="UP001057452">
    <property type="component" value="Chromosome 13"/>
</dbReference>
<proteinExistence type="predicted"/>
<comment type="caution">
    <text evidence="1">The sequence shown here is derived from an EMBL/GenBank/DDBJ whole genome shotgun (WGS) entry which is preliminary data.</text>
</comment>
<feature type="non-terminal residue" evidence="1">
    <location>
        <position position="68"/>
    </location>
</feature>
<organism evidence="1 2">
    <name type="scientific">Chaenocephalus aceratus</name>
    <name type="common">Blackfin icefish</name>
    <name type="synonym">Chaenichthys aceratus</name>
    <dbReference type="NCBI Taxonomy" id="36190"/>
    <lineage>
        <taxon>Eukaryota</taxon>
        <taxon>Metazoa</taxon>
        <taxon>Chordata</taxon>
        <taxon>Craniata</taxon>
        <taxon>Vertebrata</taxon>
        <taxon>Euteleostomi</taxon>
        <taxon>Actinopterygii</taxon>
        <taxon>Neopterygii</taxon>
        <taxon>Teleostei</taxon>
        <taxon>Neoteleostei</taxon>
        <taxon>Acanthomorphata</taxon>
        <taxon>Eupercaria</taxon>
        <taxon>Perciformes</taxon>
        <taxon>Notothenioidei</taxon>
        <taxon>Channichthyidae</taxon>
        <taxon>Chaenocephalus</taxon>
    </lineage>
</organism>
<feature type="non-terminal residue" evidence="1">
    <location>
        <position position="1"/>
    </location>
</feature>
<keyword evidence="2" id="KW-1185">Reference proteome</keyword>
<evidence type="ECO:0000313" key="2">
    <source>
        <dbReference type="Proteomes" id="UP001057452"/>
    </source>
</evidence>
<dbReference type="EMBL" id="CM043797">
    <property type="protein sequence ID" value="KAI4815329.1"/>
    <property type="molecule type" value="Genomic_DNA"/>
</dbReference>
<protein>
    <submittedName>
        <fullName evidence="1">Uncharacterized protein</fullName>
    </submittedName>
</protein>
<evidence type="ECO:0000313" key="1">
    <source>
        <dbReference type="EMBL" id="KAI4815329.1"/>
    </source>
</evidence>
<sequence>DGGIKEQHKNNTHTLRREWEREKERSGQLVLSSDNISYLIHCIPHPLGSIVHSCTIPPPPCTEEECEE</sequence>
<gene>
    <name evidence="1" type="ORF">KUCAC02_005478</name>
</gene>
<accession>A0ACB9WPG2</accession>
<name>A0ACB9WPG2_CHAAC</name>
<reference evidence="1" key="1">
    <citation type="submission" date="2022-05" db="EMBL/GenBank/DDBJ databases">
        <title>Chromosome-level genome of Chaenocephalus aceratus.</title>
        <authorList>
            <person name="Park H."/>
        </authorList>
    </citation>
    <scope>NUCLEOTIDE SEQUENCE</scope>
    <source>
        <strain evidence="1">KU_202001</strain>
    </source>
</reference>